<keyword evidence="3" id="KW-1185">Reference proteome</keyword>
<organism evidence="2">
    <name type="scientific">Gibberella zeae (strain ATCC MYA-4620 / CBS 123657 / FGSC 9075 / NRRL 31084 / PH-1)</name>
    <name type="common">Wheat head blight fungus</name>
    <name type="synonym">Fusarium graminearum</name>
    <dbReference type="NCBI Taxonomy" id="229533"/>
    <lineage>
        <taxon>Eukaryota</taxon>
        <taxon>Fungi</taxon>
        <taxon>Dikarya</taxon>
        <taxon>Ascomycota</taxon>
        <taxon>Pezizomycotina</taxon>
        <taxon>Sordariomycetes</taxon>
        <taxon>Hypocreomycetidae</taxon>
        <taxon>Hypocreales</taxon>
        <taxon>Nectriaceae</taxon>
        <taxon>Fusarium</taxon>
    </lineage>
</organism>
<dbReference type="HOGENOM" id="CLU_2109265_0_0_1"/>
<dbReference type="EnsemblFungi" id="CEF83849">
    <property type="protein sequence ID" value="CEF83849"/>
    <property type="gene ID" value="FGRRES_07490"/>
</dbReference>
<dbReference type="InParanoid" id="I1RTI2"/>
<reference evidence="1 3" key="4">
    <citation type="journal article" date="2015" name="BMC Genomics">
        <title>The completed genome sequence of the pathogenic ascomycete fungus Fusarium graminearum.</title>
        <authorList>
            <person name="King R."/>
            <person name="Urban M."/>
            <person name="Hammond-Kosack M.C."/>
            <person name="Hassani-Pak K."/>
            <person name="Hammond-Kosack K.E."/>
        </authorList>
    </citation>
    <scope>NUCLEOTIDE SEQUENCE [LARGE SCALE GENOMIC DNA]</scope>
    <source>
        <strain evidence="3">ATCC MYA-4620 / CBS 123657 / FGSC 9075 / NRRL 31084 / PH-1</strain>
        <strain evidence="1">PH-1</strain>
    </source>
</reference>
<reference evidence="2 3" key="1">
    <citation type="journal article" date="2007" name="Science">
        <title>The Fusarium graminearum genome reveals a link between localized polymorphism and pathogen specialization.</title>
        <authorList>
            <person name="Cuomo C.A."/>
            <person name="Gueldener U."/>
            <person name="Xu J.-R."/>
            <person name="Trail F."/>
            <person name="Turgeon B.G."/>
            <person name="Di Pietro A."/>
            <person name="Walton J.D."/>
            <person name="Ma L.-J."/>
            <person name="Baker S.E."/>
            <person name="Rep M."/>
            <person name="Adam G."/>
            <person name="Antoniw J."/>
            <person name="Baldwin T."/>
            <person name="Calvo S.E."/>
            <person name="Chang Y.-L."/>
            <person name="DeCaprio D."/>
            <person name="Gale L.R."/>
            <person name="Gnerre S."/>
            <person name="Goswami R.S."/>
            <person name="Hammond-Kosack K."/>
            <person name="Harris L.J."/>
            <person name="Hilburn K."/>
            <person name="Kennell J.C."/>
            <person name="Kroken S."/>
            <person name="Magnuson J.K."/>
            <person name="Mannhaupt G."/>
            <person name="Mauceli E.W."/>
            <person name="Mewes H.-W."/>
            <person name="Mitterbauer R."/>
            <person name="Muehlbauer G."/>
            <person name="Muensterkoetter M."/>
            <person name="Nelson D."/>
            <person name="O'Donnell K."/>
            <person name="Ouellet T."/>
            <person name="Qi W."/>
            <person name="Quesneville H."/>
            <person name="Roncero M.I.G."/>
            <person name="Seong K.-Y."/>
            <person name="Tetko I.V."/>
            <person name="Urban M."/>
            <person name="Waalwijk C."/>
            <person name="Ward T.J."/>
            <person name="Yao J."/>
            <person name="Birren B.W."/>
            <person name="Kistler H.C."/>
        </authorList>
    </citation>
    <scope>NUCLEOTIDE SEQUENCE [LARGE SCALE GENOMIC DNA]</scope>
    <source>
        <strain evidence="3">ATCC MYA-4620 / CBS 123657 / FGSC 9075 / NRRL 31084 / PH-1</strain>
        <strain evidence="2">PH-1 / ATCC MYA-4620 / FGSC 9075 / NRRL 31084</strain>
    </source>
</reference>
<dbReference type="VEuPathDB" id="FungiDB:FGRAMPH1_01G24937"/>
<proteinExistence type="predicted"/>
<sequence>MHKRLFPFRLRYKIVLANLDKVILPRDNYSAKHAPISTSKFHRGSYSRISGSAVLASEVDGVDDEFDALFDYMVVTAYGESRQSEVKVMALESVEVVDAMIIEYFIVVENCSIDQ</sequence>
<evidence type="ECO:0000313" key="3">
    <source>
        <dbReference type="Proteomes" id="UP000070720"/>
    </source>
</evidence>
<dbReference type="Proteomes" id="UP000070720">
    <property type="component" value="Chromosome 4"/>
</dbReference>
<name>I1RTI2_GIBZE</name>
<dbReference type="KEGG" id="fgr:FGSG_07490"/>
<dbReference type="AlphaFoldDB" id="I1RTI2"/>
<evidence type="ECO:0000313" key="2">
    <source>
        <dbReference type="EnsemblFungi" id="CEF83849"/>
    </source>
</evidence>
<protein>
    <submittedName>
        <fullName evidence="1">Chromosome 4, complete genome</fullName>
    </submittedName>
</protein>
<dbReference type="RefSeq" id="XP_011327265.1">
    <property type="nucleotide sequence ID" value="XM_011328963.1"/>
</dbReference>
<reference evidence="2 3" key="2">
    <citation type="journal article" date="2010" name="Nature">
        <title>Comparative genomics reveals mobile pathogenicity chromosomes in Fusarium.</title>
        <authorList>
            <person name="Ma L.J."/>
            <person name="van der Does H.C."/>
            <person name="Borkovich K.A."/>
            <person name="Coleman J.J."/>
            <person name="Daboussi M.J."/>
            <person name="Di Pietro A."/>
            <person name="Dufresne M."/>
            <person name="Freitag M."/>
            <person name="Grabherr M."/>
            <person name="Henrissat B."/>
            <person name="Houterman P.M."/>
            <person name="Kang S."/>
            <person name="Shim W.B."/>
            <person name="Woloshuk C."/>
            <person name="Xie X."/>
            <person name="Xu J.R."/>
            <person name="Antoniw J."/>
            <person name="Baker S.E."/>
            <person name="Bluhm B.H."/>
            <person name="Breakspear A."/>
            <person name="Brown D.W."/>
            <person name="Butchko R.A."/>
            <person name="Chapman S."/>
            <person name="Coulson R."/>
            <person name="Coutinho P.M."/>
            <person name="Danchin E.G."/>
            <person name="Diener A."/>
            <person name="Gale L.R."/>
            <person name="Gardiner D.M."/>
            <person name="Goff S."/>
            <person name="Hammond-Kosack K.E."/>
            <person name="Hilburn K."/>
            <person name="Hua-Van A."/>
            <person name="Jonkers W."/>
            <person name="Kazan K."/>
            <person name="Kodira C.D."/>
            <person name="Koehrsen M."/>
            <person name="Kumar L."/>
            <person name="Lee Y.H."/>
            <person name="Li L."/>
            <person name="Manners J.M."/>
            <person name="Miranda-Saavedra D."/>
            <person name="Mukherjee M."/>
            <person name="Park G."/>
            <person name="Park J."/>
            <person name="Park S.Y."/>
            <person name="Proctor R.H."/>
            <person name="Regev A."/>
            <person name="Ruiz-Roldan M.C."/>
            <person name="Sain D."/>
            <person name="Sakthikumar S."/>
            <person name="Sykes S."/>
            <person name="Schwartz D.C."/>
            <person name="Turgeon B.G."/>
            <person name="Wapinski I."/>
            <person name="Yoder O."/>
            <person name="Young S."/>
            <person name="Zeng Q."/>
            <person name="Zhou S."/>
            <person name="Galagan J."/>
            <person name="Cuomo C.A."/>
            <person name="Kistler H.C."/>
            <person name="Rep M."/>
        </authorList>
    </citation>
    <scope>GENOME REANNOTATION</scope>
    <source>
        <strain evidence="3">ATCC MYA-4620 / CBS 123657 / FGSC 9075 / NRRL 31084 / PH-1</strain>
        <strain evidence="2">PH-1 / ATCC MYA-4620 / FGSC 9075 / NRRL 31084</strain>
    </source>
</reference>
<reference evidence="2" key="5">
    <citation type="submission" date="2017-01" db="UniProtKB">
        <authorList>
            <consortium name="EnsemblFungi"/>
        </authorList>
    </citation>
    <scope>IDENTIFICATION</scope>
    <source>
        <strain evidence="2">PH-1 / ATCC MYA-4620 / FGSC 9075 / NRRL 31084</strain>
    </source>
</reference>
<reference key="3">
    <citation type="submission" date="2014-02" db="EMBL/GenBank/DDBJ databases">
        <title>A revised Fusarium graminearum genomic reference sequence using whole shotgun re-sequencing.</title>
        <authorList>
            <person name="King R."/>
            <person name="Urban M."/>
            <person name="Hassani-Pak K."/>
            <person name="Hammond-Kosack K."/>
        </authorList>
    </citation>
    <scope>NUCLEOTIDE SEQUENCE</scope>
    <source>
        <strain>PH-1</strain>
    </source>
</reference>
<accession>I1RTI2</accession>
<dbReference type="EMBL" id="HG970335">
    <property type="protein sequence ID" value="CEF83849.1"/>
    <property type="molecule type" value="Genomic_DNA"/>
</dbReference>
<gene>
    <name evidence="2" type="primary">FG07490.1</name>
    <name evidence="1" type="ORF">FGRAMPH1_01T24937</name>
</gene>
<evidence type="ECO:0000313" key="1">
    <source>
        <dbReference type="EMBL" id="CEF83849.1"/>
    </source>
</evidence>